<evidence type="ECO:0000256" key="6">
    <source>
        <dbReference type="ARBA" id="ARBA00022801"/>
    </source>
</evidence>
<dbReference type="InterPro" id="IPR002350">
    <property type="entry name" value="Kazal_dom"/>
</dbReference>
<dbReference type="Pfam" id="PF07648">
    <property type="entry name" value="Kazal_2"/>
    <property type="match status" value="1"/>
</dbReference>
<dbReference type="InterPro" id="IPR041489">
    <property type="entry name" value="PDZ_6"/>
</dbReference>
<dbReference type="InterPro" id="IPR001478">
    <property type="entry name" value="PDZ"/>
</dbReference>
<keyword evidence="5 9" id="KW-0732">Signal</keyword>
<dbReference type="SUPFAM" id="SSF50494">
    <property type="entry name" value="Trypsin-like serine proteases"/>
    <property type="match status" value="1"/>
</dbReference>
<evidence type="ECO:0000256" key="9">
    <source>
        <dbReference type="SAM" id="SignalP"/>
    </source>
</evidence>
<keyword evidence="8" id="KW-1015">Disulfide bond</keyword>
<dbReference type="Gene3D" id="4.10.40.20">
    <property type="match status" value="1"/>
</dbReference>
<evidence type="ECO:0000256" key="8">
    <source>
        <dbReference type="ARBA" id="ARBA00023157"/>
    </source>
</evidence>
<evidence type="ECO:0008006" key="15">
    <source>
        <dbReference type="Google" id="ProtNLM"/>
    </source>
</evidence>
<dbReference type="PRINTS" id="PR00834">
    <property type="entry name" value="PROTEASES2C"/>
</dbReference>
<comment type="similarity">
    <text evidence="2">Belongs to the peptidase S1C family.</text>
</comment>
<dbReference type="Gene3D" id="2.30.42.10">
    <property type="match status" value="1"/>
</dbReference>
<dbReference type="PROSITE" id="PS50106">
    <property type="entry name" value="PDZ"/>
    <property type="match status" value="1"/>
</dbReference>
<evidence type="ECO:0000256" key="2">
    <source>
        <dbReference type="ARBA" id="ARBA00010541"/>
    </source>
</evidence>
<feature type="domain" description="Kazal-like" evidence="12">
    <location>
        <begin position="88"/>
        <end position="132"/>
    </location>
</feature>
<protein>
    <recommendedName>
        <fullName evidence="15">HtrA serine peptidase 3a</fullName>
    </recommendedName>
</protein>
<dbReference type="AlphaFoldDB" id="A0AAW0PLE1"/>
<evidence type="ECO:0000256" key="4">
    <source>
        <dbReference type="ARBA" id="ARBA00022670"/>
    </source>
</evidence>
<reference evidence="14" key="1">
    <citation type="submission" date="2024-04" db="EMBL/GenBank/DDBJ databases">
        <title>Salinicola lusitanus LLJ914,a marine bacterium isolated from the Okinawa Trough.</title>
        <authorList>
            <person name="Li J."/>
        </authorList>
    </citation>
    <scope>NUCLEOTIDE SEQUENCE [LARGE SCALE GENOMIC DNA]</scope>
</reference>
<dbReference type="Proteomes" id="UP001460270">
    <property type="component" value="Unassembled WGS sequence"/>
</dbReference>
<keyword evidence="3" id="KW-0964">Secreted</keyword>
<name>A0AAW0PLE1_9GOBI</name>
<evidence type="ECO:0000256" key="1">
    <source>
        <dbReference type="ARBA" id="ARBA00004613"/>
    </source>
</evidence>
<dbReference type="FunFam" id="2.40.10.120:FF:000002">
    <property type="entry name" value="HtrA serine peptidase 3"/>
    <property type="match status" value="1"/>
</dbReference>
<comment type="caution">
    <text evidence="13">The sequence shown here is derived from an EMBL/GenBank/DDBJ whole genome shotgun (WGS) entry which is preliminary data.</text>
</comment>
<sequence>MLTILLAVFLFMNGLSRADKCASPCDVSACPSPSCPGGFVPDRCDCCLVCSPGEGDPCGRKNDLPCGPGLECRLQSAGRRSRGTCRCKNQHEVCASDGKTYPNVCKMRATNRKAQDRGRPEVKLKHKGACANMSAGHKPSEQHPSSPRFKFNFIADVVERIAPAVVHIELFVRHPLFGRHMRLSSGSGFIVTHAGVIVTNAHVVTTSTSVTGRPQLRVQLHDGDAYEAVLRDVDKKTDIATIKITPQKKLHVLSLGPSSDLRPGEFVVAIGSPFALQNTVTTGIVSTAQRDGKELGIKDSDMDYIQTDAIINYGNSGGPLVNLDGEVIGINTLKVTAGISFAIPSDRISRFLSQSKIKHKKSQGSKVNRKKGDISVLLLYLLSKPLVIHLLTEKTRLQRFTTETQSDEGLSPVKRRFLGIRMLTMTDDLVTELQHINPHFPMVNHGVLVQQVIPNTPAESGGLKEGDVIVTLNGQSVWSVEDIWQALQGQHPLLFEILRGHEKLLFHIDPQE</sequence>
<dbReference type="SMART" id="SM00280">
    <property type="entry name" value="KAZAL"/>
    <property type="match status" value="1"/>
</dbReference>
<keyword evidence="14" id="KW-1185">Reference proteome</keyword>
<evidence type="ECO:0000256" key="3">
    <source>
        <dbReference type="ARBA" id="ARBA00022525"/>
    </source>
</evidence>
<dbReference type="InterPro" id="IPR009030">
    <property type="entry name" value="Growth_fac_rcpt_cys_sf"/>
</dbReference>
<dbReference type="PROSITE" id="PS51323">
    <property type="entry name" value="IGFBP_N_2"/>
    <property type="match status" value="1"/>
</dbReference>
<evidence type="ECO:0000259" key="11">
    <source>
        <dbReference type="PROSITE" id="PS51323"/>
    </source>
</evidence>
<dbReference type="CDD" id="cd00104">
    <property type="entry name" value="KAZAL_FS"/>
    <property type="match status" value="1"/>
</dbReference>
<dbReference type="Pfam" id="PF17820">
    <property type="entry name" value="PDZ_6"/>
    <property type="match status" value="1"/>
</dbReference>
<evidence type="ECO:0000313" key="13">
    <source>
        <dbReference type="EMBL" id="KAK7929534.1"/>
    </source>
</evidence>
<dbReference type="SUPFAM" id="SSF50156">
    <property type="entry name" value="PDZ domain-like"/>
    <property type="match status" value="1"/>
</dbReference>
<dbReference type="InterPro" id="IPR036034">
    <property type="entry name" value="PDZ_sf"/>
</dbReference>
<feature type="domain" description="IGFBP N-terminal" evidence="11">
    <location>
        <begin position="17"/>
        <end position="88"/>
    </location>
</feature>
<organism evidence="13 14">
    <name type="scientific">Mugilogobius chulae</name>
    <name type="common">yellowstripe goby</name>
    <dbReference type="NCBI Taxonomy" id="88201"/>
    <lineage>
        <taxon>Eukaryota</taxon>
        <taxon>Metazoa</taxon>
        <taxon>Chordata</taxon>
        <taxon>Craniata</taxon>
        <taxon>Vertebrata</taxon>
        <taxon>Euteleostomi</taxon>
        <taxon>Actinopterygii</taxon>
        <taxon>Neopterygii</taxon>
        <taxon>Teleostei</taxon>
        <taxon>Neoteleostei</taxon>
        <taxon>Acanthomorphata</taxon>
        <taxon>Gobiaria</taxon>
        <taxon>Gobiiformes</taxon>
        <taxon>Gobioidei</taxon>
        <taxon>Gobiidae</taxon>
        <taxon>Gobionellinae</taxon>
        <taxon>Mugilogobius</taxon>
    </lineage>
</organism>
<accession>A0AAW0PLE1</accession>
<dbReference type="PROSITE" id="PS51465">
    <property type="entry name" value="KAZAL_2"/>
    <property type="match status" value="1"/>
</dbReference>
<dbReference type="EMBL" id="JBBPFD010000004">
    <property type="protein sequence ID" value="KAK7929534.1"/>
    <property type="molecule type" value="Genomic_DNA"/>
</dbReference>
<keyword evidence="6" id="KW-0378">Hydrolase</keyword>
<evidence type="ECO:0000259" key="12">
    <source>
        <dbReference type="PROSITE" id="PS51465"/>
    </source>
</evidence>
<dbReference type="SUPFAM" id="SSF100895">
    <property type="entry name" value="Kazal-type serine protease inhibitors"/>
    <property type="match status" value="1"/>
</dbReference>
<evidence type="ECO:0000313" key="14">
    <source>
        <dbReference type="Proteomes" id="UP001460270"/>
    </source>
</evidence>
<gene>
    <name evidence="13" type="ORF">WMY93_005929</name>
</gene>
<feature type="signal peptide" evidence="9">
    <location>
        <begin position="1"/>
        <end position="18"/>
    </location>
</feature>
<dbReference type="InterPro" id="IPR001940">
    <property type="entry name" value="Peptidase_S1C"/>
</dbReference>
<proteinExistence type="inferred from homology"/>
<dbReference type="Pfam" id="PF13365">
    <property type="entry name" value="Trypsin_2"/>
    <property type="match status" value="1"/>
</dbReference>
<feature type="chain" id="PRO_5043990519" description="HtrA serine peptidase 3a" evidence="9">
    <location>
        <begin position="19"/>
        <end position="512"/>
    </location>
</feature>
<evidence type="ECO:0000256" key="7">
    <source>
        <dbReference type="ARBA" id="ARBA00022825"/>
    </source>
</evidence>
<dbReference type="PANTHER" id="PTHR22939:SF14">
    <property type="entry name" value="SERINE PROTEASE HTRA3"/>
    <property type="match status" value="1"/>
</dbReference>
<dbReference type="GO" id="GO:0006508">
    <property type="term" value="P:proteolysis"/>
    <property type="evidence" value="ECO:0007669"/>
    <property type="project" value="UniProtKB-KW"/>
</dbReference>
<dbReference type="Gene3D" id="2.40.10.120">
    <property type="match status" value="1"/>
</dbReference>
<evidence type="ECO:0000259" key="10">
    <source>
        <dbReference type="PROSITE" id="PS50106"/>
    </source>
</evidence>
<comment type="subcellular location">
    <subcellularLocation>
        <location evidence="1">Secreted</location>
    </subcellularLocation>
</comment>
<dbReference type="GO" id="GO:0005576">
    <property type="term" value="C:extracellular region"/>
    <property type="evidence" value="ECO:0007669"/>
    <property type="project" value="UniProtKB-SubCell"/>
</dbReference>
<dbReference type="SUPFAM" id="SSF57184">
    <property type="entry name" value="Growth factor receptor domain"/>
    <property type="match status" value="1"/>
</dbReference>
<feature type="domain" description="PDZ" evidence="10">
    <location>
        <begin position="400"/>
        <end position="483"/>
    </location>
</feature>
<dbReference type="Pfam" id="PF00219">
    <property type="entry name" value="IGFBP"/>
    <property type="match status" value="1"/>
</dbReference>
<dbReference type="GO" id="GO:0004252">
    <property type="term" value="F:serine-type endopeptidase activity"/>
    <property type="evidence" value="ECO:0007669"/>
    <property type="project" value="InterPro"/>
</dbReference>
<keyword evidence="4" id="KW-0645">Protease</keyword>
<dbReference type="SMART" id="SM00121">
    <property type="entry name" value="IB"/>
    <property type="match status" value="1"/>
</dbReference>
<dbReference type="SMART" id="SM00228">
    <property type="entry name" value="PDZ"/>
    <property type="match status" value="1"/>
</dbReference>
<keyword evidence="7" id="KW-0720">Serine protease</keyword>
<dbReference type="InterPro" id="IPR036058">
    <property type="entry name" value="Kazal_dom_sf"/>
</dbReference>
<dbReference type="InterPro" id="IPR009003">
    <property type="entry name" value="Peptidase_S1_PA"/>
</dbReference>
<dbReference type="Gene3D" id="3.30.60.30">
    <property type="match status" value="1"/>
</dbReference>
<dbReference type="PANTHER" id="PTHR22939">
    <property type="entry name" value="SERINE PROTEASE FAMILY S1C HTRA-RELATED"/>
    <property type="match status" value="1"/>
</dbReference>
<dbReference type="InterPro" id="IPR000867">
    <property type="entry name" value="IGFBP-like"/>
</dbReference>
<evidence type="ECO:0000256" key="5">
    <source>
        <dbReference type="ARBA" id="ARBA00022729"/>
    </source>
</evidence>